<dbReference type="AlphaFoldDB" id="A0A1I4BSS8"/>
<sequence>MSINVSVQASGSQASVTLRGVLDSMSQATLKQQLEPVLANGAVTQIRLDFAGVQSMEAASAGMLMMLSHTAKSKNKSVGIVNANPAVLSLMHKANLGKVLQIQ</sequence>
<dbReference type="RefSeq" id="WP_092960902.1">
    <property type="nucleotide sequence ID" value="NZ_FOSQ01000006.1"/>
</dbReference>
<gene>
    <name evidence="2" type="ORF">SAMN02745775_10638</name>
</gene>
<dbReference type="InterPro" id="IPR058548">
    <property type="entry name" value="MlaB-like_STAS"/>
</dbReference>
<reference evidence="2 3" key="1">
    <citation type="submission" date="2016-10" db="EMBL/GenBank/DDBJ databases">
        <authorList>
            <person name="de Groot N.N."/>
        </authorList>
    </citation>
    <scope>NUCLEOTIDE SEQUENCE [LARGE SCALE GENOMIC DNA]</scope>
    <source>
        <strain evidence="2 3">DSM 19981</strain>
    </source>
</reference>
<dbReference type="Gene3D" id="3.30.750.24">
    <property type="entry name" value="STAS domain"/>
    <property type="match status" value="1"/>
</dbReference>
<name>A0A1I4BSS8_9PROT</name>
<evidence type="ECO:0000313" key="3">
    <source>
        <dbReference type="Proteomes" id="UP000199473"/>
    </source>
</evidence>
<dbReference type="EMBL" id="FOSQ01000006">
    <property type="protein sequence ID" value="SFK70931.1"/>
    <property type="molecule type" value="Genomic_DNA"/>
</dbReference>
<feature type="domain" description="STAS" evidence="1">
    <location>
        <begin position="3"/>
        <end position="103"/>
    </location>
</feature>
<dbReference type="SUPFAM" id="SSF52091">
    <property type="entry name" value="SpoIIaa-like"/>
    <property type="match status" value="1"/>
</dbReference>
<proteinExistence type="predicted"/>
<keyword evidence="3" id="KW-1185">Reference proteome</keyword>
<dbReference type="Proteomes" id="UP000199473">
    <property type="component" value="Unassembled WGS sequence"/>
</dbReference>
<dbReference type="OrthoDB" id="8480142at2"/>
<evidence type="ECO:0000313" key="2">
    <source>
        <dbReference type="EMBL" id="SFK70931.1"/>
    </source>
</evidence>
<dbReference type="PROSITE" id="PS50801">
    <property type="entry name" value="STAS"/>
    <property type="match status" value="1"/>
</dbReference>
<accession>A0A1I4BSS8</accession>
<dbReference type="InterPro" id="IPR002645">
    <property type="entry name" value="STAS_dom"/>
</dbReference>
<dbReference type="CDD" id="cd07043">
    <property type="entry name" value="STAS_anti-anti-sigma_factors"/>
    <property type="match status" value="1"/>
</dbReference>
<dbReference type="InterPro" id="IPR036513">
    <property type="entry name" value="STAS_dom_sf"/>
</dbReference>
<dbReference type="STRING" id="1123062.SAMN02745775_10638"/>
<protein>
    <submittedName>
        <fullName evidence="2">Anti-anti-sigma factor</fullName>
    </submittedName>
</protein>
<dbReference type="Pfam" id="PF13466">
    <property type="entry name" value="STAS_2"/>
    <property type="match status" value="1"/>
</dbReference>
<organism evidence="2 3">
    <name type="scientific">Falsiroseomonas stagni DSM 19981</name>
    <dbReference type="NCBI Taxonomy" id="1123062"/>
    <lineage>
        <taxon>Bacteria</taxon>
        <taxon>Pseudomonadati</taxon>
        <taxon>Pseudomonadota</taxon>
        <taxon>Alphaproteobacteria</taxon>
        <taxon>Acetobacterales</taxon>
        <taxon>Roseomonadaceae</taxon>
        <taxon>Falsiroseomonas</taxon>
    </lineage>
</organism>
<evidence type="ECO:0000259" key="1">
    <source>
        <dbReference type="PROSITE" id="PS50801"/>
    </source>
</evidence>